<evidence type="ECO:0000256" key="6">
    <source>
        <dbReference type="ARBA" id="ARBA00022827"/>
    </source>
</evidence>
<name>A0A2I7KG66_9RHOB</name>
<protein>
    <submittedName>
        <fullName evidence="12">Isovaleryl-CoA dehydrogenase</fullName>
        <ecNumber evidence="12">1.3.8.4</ecNumber>
    </submittedName>
</protein>
<comment type="similarity">
    <text evidence="3 8">Belongs to the acyl-CoA dehydrogenase family.</text>
</comment>
<feature type="domain" description="Acyl-CoA oxidase/dehydrogenase middle" evidence="10">
    <location>
        <begin position="121"/>
        <end position="217"/>
    </location>
</feature>
<dbReference type="Gene3D" id="1.20.140.10">
    <property type="entry name" value="Butyryl-CoA Dehydrogenase, subunit A, domain 3"/>
    <property type="match status" value="1"/>
</dbReference>
<evidence type="ECO:0000259" key="11">
    <source>
        <dbReference type="Pfam" id="PF02771"/>
    </source>
</evidence>
<dbReference type="AlphaFoldDB" id="A0A2I7KG66"/>
<evidence type="ECO:0000259" key="10">
    <source>
        <dbReference type="Pfam" id="PF02770"/>
    </source>
</evidence>
<dbReference type="Pfam" id="PF00441">
    <property type="entry name" value="Acyl-CoA_dh_1"/>
    <property type="match status" value="1"/>
</dbReference>
<gene>
    <name evidence="12" type="ORF">PhaeoP88_04264</name>
</gene>
<comment type="cofactor">
    <cofactor evidence="1 8">
        <name>FAD</name>
        <dbReference type="ChEBI" id="CHEBI:57692"/>
    </cofactor>
</comment>
<dbReference type="PROSITE" id="PS00072">
    <property type="entry name" value="ACYL_COA_DH_1"/>
    <property type="match status" value="1"/>
</dbReference>
<organism evidence="12 13">
    <name type="scientific">Phaeobacter inhibens</name>
    <dbReference type="NCBI Taxonomy" id="221822"/>
    <lineage>
        <taxon>Bacteria</taxon>
        <taxon>Pseudomonadati</taxon>
        <taxon>Pseudomonadota</taxon>
        <taxon>Alphaproteobacteria</taxon>
        <taxon>Rhodobacterales</taxon>
        <taxon>Roseobacteraceae</taxon>
        <taxon>Phaeobacter</taxon>
    </lineage>
</organism>
<reference evidence="12 13" key="2">
    <citation type="journal article" date="2017" name="Genome Biol. Evol.">
        <title>Trajectories and Drivers of Genome Evolution in Surface-Associated Marine Phaeobacter.</title>
        <authorList>
            <person name="Freese H.M."/>
            <person name="Sikorski J."/>
            <person name="Bunk B."/>
            <person name="Scheuner C."/>
            <person name="Meier-Kolthoff J.P."/>
            <person name="Sproer C."/>
            <person name="Gram L."/>
            <person name="Overmann J."/>
        </authorList>
    </citation>
    <scope>NUCLEOTIDE SEQUENCE [LARGE SCALE GENOMIC DNA]</scope>
    <source>
        <strain evidence="12 13">P88</strain>
        <plasmid evidence="13">pp88_c</plasmid>
    </source>
</reference>
<evidence type="ECO:0000256" key="8">
    <source>
        <dbReference type="RuleBase" id="RU362125"/>
    </source>
</evidence>
<evidence type="ECO:0000256" key="7">
    <source>
        <dbReference type="ARBA" id="ARBA00023002"/>
    </source>
</evidence>
<dbReference type="PIRSF" id="PIRSF016578">
    <property type="entry name" value="HsaA"/>
    <property type="match status" value="1"/>
</dbReference>
<evidence type="ECO:0000256" key="5">
    <source>
        <dbReference type="ARBA" id="ARBA00022630"/>
    </source>
</evidence>
<dbReference type="GO" id="GO:0009083">
    <property type="term" value="P:branched-chain amino acid catabolic process"/>
    <property type="evidence" value="ECO:0007669"/>
    <property type="project" value="UniProtKB-KW"/>
</dbReference>
<dbReference type="InterPro" id="IPR009075">
    <property type="entry name" value="AcylCo_DH/oxidase_C"/>
</dbReference>
<dbReference type="FunFam" id="2.40.110.10:FF:000001">
    <property type="entry name" value="Acyl-CoA dehydrogenase, mitochondrial"/>
    <property type="match status" value="1"/>
</dbReference>
<dbReference type="GO" id="GO:0050660">
    <property type="term" value="F:flavin adenine dinucleotide binding"/>
    <property type="evidence" value="ECO:0007669"/>
    <property type="project" value="InterPro"/>
</dbReference>
<evidence type="ECO:0000256" key="3">
    <source>
        <dbReference type="ARBA" id="ARBA00009347"/>
    </source>
</evidence>
<geneLocation type="plasmid" evidence="13">
    <name>pp88_c</name>
</geneLocation>
<keyword evidence="6 8" id="KW-0274">FAD</keyword>
<dbReference type="PANTHER" id="PTHR43884:SF9">
    <property type="entry name" value="COMPLEX I ASSEMBLY FACTOR ACAD9, MITOCHONDRIAL"/>
    <property type="match status" value="1"/>
</dbReference>
<dbReference type="InterPro" id="IPR006091">
    <property type="entry name" value="Acyl-CoA_Oxase/DH_mid-dom"/>
</dbReference>
<proteinExistence type="inferred from homology"/>
<dbReference type="InterPro" id="IPR037069">
    <property type="entry name" value="AcylCoA_DH/ox_N_sf"/>
</dbReference>
<dbReference type="RefSeq" id="WP_102884632.1">
    <property type="nucleotide sequence ID" value="NZ_CP010728.1"/>
</dbReference>
<sequence>MSLDPETLSQFLDMLDRFVRERLVPNEERVADDDAIPDDLVHEIRDMGLFGLSIPEEYGGLGLTMHEEVQAAFVLGQTSPAFRSLVGTNNGIGSQGLIIDGTPQQKESYLPQLATGEMVASFALTEPEAGSDAGSLRTSARKDGDHYILSGTKRFITNAPRAGLFTVFARTDPSSKTSAGVTAFLVEADTSGLSLGPIDRKMGQKGSHTCDVILDGCRVHESAIIGGPDRLGQGFKTAMKVLDRGRLHISAVCTGNAERLIRDSLEYAMDRKQFGEPIAEKQLVQAMLADSRTEAFAARCMIEETARRKDAGQNVSIDAACCKMYASEMVGRVADRAVQILGGAGYIADYGVERFFRDVRLFRIYEGTTQIQQLVIARGMIRQASA</sequence>
<feature type="domain" description="Acyl-CoA dehydrogenase/oxidase C-terminal" evidence="9">
    <location>
        <begin position="232"/>
        <end position="380"/>
    </location>
</feature>
<keyword evidence="12" id="KW-0614">Plasmid</keyword>
<evidence type="ECO:0000256" key="4">
    <source>
        <dbReference type="ARBA" id="ARBA00022456"/>
    </source>
</evidence>
<dbReference type="PANTHER" id="PTHR43884">
    <property type="entry name" value="ACYL-COA DEHYDROGENASE"/>
    <property type="match status" value="1"/>
</dbReference>
<dbReference type="SUPFAM" id="SSF47203">
    <property type="entry name" value="Acyl-CoA dehydrogenase C-terminal domain-like"/>
    <property type="match status" value="1"/>
</dbReference>
<keyword evidence="4" id="KW-0101">Branched-chain amino acid catabolism</keyword>
<evidence type="ECO:0000313" key="13">
    <source>
        <dbReference type="Proteomes" id="UP000236447"/>
    </source>
</evidence>
<dbReference type="Pfam" id="PF02770">
    <property type="entry name" value="Acyl-CoA_dh_M"/>
    <property type="match status" value="1"/>
</dbReference>
<dbReference type="PROSITE" id="PS00073">
    <property type="entry name" value="ACYL_COA_DH_2"/>
    <property type="match status" value="1"/>
</dbReference>
<dbReference type="EC" id="1.3.8.4" evidence="12"/>
<dbReference type="EMBL" id="CP010728">
    <property type="protein sequence ID" value="AUR01576.1"/>
    <property type="molecule type" value="Genomic_DNA"/>
</dbReference>
<keyword evidence="7 8" id="KW-0560">Oxidoreductase</keyword>
<dbReference type="InterPro" id="IPR006089">
    <property type="entry name" value="Acyl-CoA_DH_CS"/>
</dbReference>
<dbReference type="SUPFAM" id="SSF56645">
    <property type="entry name" value="Acyl-CoA dehydrogenase NM domain-like"/>
    <property type="match status" value="1"/>
</dbReference>
<dbReference type="Gene3D" id="2.40.110.10">
    <property type="entry name" value="Butyryl-CoA Dehydrogenase, subunit A, domain 2"/>
    <property type="match status" value="1"/>
</dbReference>
<dbReference type="InterPro" id="IPR009100">
    <property type="entry name" value="AcylCoA_DH/oxidase_NM_dom_sf"/>
</dbReference>
<dbReference type="Gene3D" id="1.10.540.10">
    <property type="entry name" value="Acyl-CoA dehydrogenase/oxidase, N-terminal domain"/>
    <property type="match status" value="1"/>
</dbReference>
<dbReference type="GO" id="GO:0008470">
    <property type="term" value="F:3-methylbutanoyl-CoA dehydrogenase activity"/>
    <property type="evidence" value="ECO:0007669"/>
    <property type="project" value="UniProtKB-EC"/>
</dbReference>
<evidence type="ECO:0000256" key="2">
    <source>
        <dbReference type="ARBA" id="ARBA00005109"/>
    </source>
</evidence>
<dbReference type="InterPro" id="IPR013786">
    <property type="entry name" value="AcylCoA_DH/ox_N"/>
</dbReference>
<comment type="pathway">
    <text evidence="2">Amino-acid degradation; L-valine degradation.</text>
</comment>
<dbReference type="FunFam" id="1.20.140.10:FF:000001">
    <property type="entry name" value="Acyl-CoA dehydrogenase"/>
    <property type="match status" value="1"/>
</dbReference>
<feature type="domain" description="Acyl-CoA dehydrogenase/oxidase N-terminal" evidence="11">
    <location>
        <begin position="6"/>
        <end position="117"/>
    </location>
</feature>
<reference evidence="12 13" key="1">
    <citation type="journal article" date="2017" name="Front. Microbiol.">
        <title>Phaeobacter piscinae sp. nov., a species of the Roseobacter group and potential aquaculture probiont.</title>
        <authorList>
            <person name="Sonnenschein E.C."/>
            <person name="Phippen C.B.W."/>
            <person name="Nielsen K.F."/>
            <person name="Mateiu R.V."/>
            <person name="Melchiorsen J."/>
            <person name="Gram L."/>
            <person name="Overmann J."/>
            <person name="Freese H.M."/>
        </authorList>
    </citation>
    <scope>NUCLEOTIDE SEQUENCE [LARGE SCALE GENOMIC DNA]</scope>
    <source>
        <strain evidence="12 13">P88</strain>
        <plasmid evidence="13">pp88_c</plasmid>
    </source>
</reference>
<evidence type="ECO:0000313" key="12">
    <source>
        <dbReference type="EMBL" id="AUR01576.1"/>
    </source>
</evidence>
<dbReference type="InterPro" id="IPR046373">
    <property type="entry name" value="Acyl-CoA_Oxase/DH_mid-dom_sf"/>
</dbReference>
<evidence type="ECO:0000259" key="9">
    <source>
        <dbReference type="Pfam" id="PF00441"/>
    </source>
</evidence>
<dbReference type="Pfam" id="PF02771">
    <property type="entry name" value="Acyl-CoA_dh_N"/>
    <property type="match status" value="1"/>
</dbReference>
<keyword evidence="5 8" id="KW-0285">Flavoprotein</keyword>
<dbReference type="InterPro" id="IPR036250">
    <property type="entry name" value="AcylCo_DH-like_C"/>
</dbReference>
<dbReference type="Proteomes" id="UP000236447">
    <property type="component" value="Plasmid pP88_c"/>
</dbReference>
<accession>A0A2I7KG66</accession>
<evidence type="ECO:0000256" key="1">
    <source>
        <dbReference type="ARBA" id="ARBA00001974"/>
    </source>
</evidence>